<name>A0ACB7EGU6_NIBAL</name>
<keyword evidence="2" id="KW-1185">Reference proteome</keyword>
<feature type="non-terminal residue" evidence="1">
    <location>
        <position position="1"/>
    </location>
</feature>
<sequence length="119" mass="13034">CRCVHGVSPGQVGPMCPVHVHALTLVPGCTCTWDTKDSSNNNAPQQEKEAVNPSTDEEKAGVAEQKEEAHEKLQPKDEQAQQQEKAEEEELHGQQNPEAPAAEQVQDHKDPVHMGQPEI</sequence>
<evidence type="ECO:0000313" key="1">
    <source>
        <dbReference type="EMBL" id="KAG8001460.1"/>
    </source>
</evidence>
<evidence type="ECO:0000313" key="2">
    <source>
        <dbReference type="Proteomes" id="UP000805704"/>
    </source>
</evidence>
<accession>A0ACB7EGU6</accession>
<gene>
    <name evidence="1" type="ORF">GBF38_007128</name>
</gene>
<organism evidence="1 2">
    <name type="scientific">Nibea albiflora</name>
    <name type="common">Yellow drum</name>
    <name type="synonym">Corvina albiflora</name>
    <dbReference type="NCBI Taxonomy" id="240163"/>
    <lineage>
        <taxon>Eukaryota</taxon>
        <taxon>Metazoa</taxon>
        <taxon>Chordata</taxon>
        <taxon>Craniata</taxon>
        <taxon>Vertebrata</taxon>
        <taxon>Euteleostomi</taxon>
        <taxon>Actinopterygii</taxon>
        <taxon>Neopterygii</taxon>
        <taxon>Teleostei</taxon>
        <taxon>Neoteleostei</taxon>
        <taxon>Acanthomorphata</taxon>
        <taxon>Eupercaria</taxon>
        <taxon>Sciaenidae</taxon>
        <taxon>Nibea</taxon>
    </lineage>
</organism>
<proteinExistence type="predicted"/>
<comment type="caution">
    <text evidence="1">The sequence shown here is derived from an EMBL/GenBank/DDBJ whole genome shotgun (WGS) entry which is preliminary data.</text>
</comment>
<dbReference type="Proteomes" id="UP000805704">
    <property type="component" value="Chromosome 7"/>
</dbReference>
<reference evidence="1" key="1">
    <citation type="submission" date="2020-04" db="EMBL/GenBank/DDBJ databases">
        <title>A chromosome-scale assembly and high-density genetic map of the yellow drum (Nibea albiflora) genome.</title>
        <authorList>
            <person name="Xu D."/>
            <person name="Zhang W."/>
            <person name="Chen R."/>
            <person name="Tan P."/>
            <person name="Wang L."/>
            <person name="Song H."/>
            <person name="Tian L."/>
            <person name="Zhu Q."/>
            <person name="Wang B."/>
        </authorList>
    </citation>
    <scope>NUCLEOTIDE SEQUENCE</scope>
    <source>
        <strain evidence="1">ZJHYS-2018</strain>
    </source>
</reference>
<protein>
    <submittedName>
        <fullName evidence="1">Uncharacterized protein</fullName>
    </submittedName>
</protein>
<dbReference type="EMBL" id="CM024795">
    <property type="protein sequence ID" value="KAG8001460.1"/>
    <property type="molecule type" value="Genomic_DNA"/>
</dbReference>